<dbReference type="EMBL" id="LCBF01000017">
    <property type="protein sequence ID" value="KKS06913.1"/>
    <property type="molecule type" value="Genomic_DNA"/>
</dbReference>
<name>A0A0G0Z1Z5_UNCKA</name>
<gene>
    <name evidence="1" type="ORF">UU59_C0017G0005</name>
</gene>
<proteinExistence type="predicted"/>
<organism evidence="1 2">
    <name type="scientific">candidate division WWE3 bacterium GW2011_GWE1_41_27</name>
    <dbReference type="NCBI Taxonomy" id="1619131"/>
    <lineage>
        <taxon>Bacteria</taxon>
        <taxon>Katanobacteria</taxon>
    </lineage>
</organism>
<sequence>MKRKVPKPRVQRTFAQGARGVKVHLFESKQMSGGASVVENLGIVEGNRSEFGLNSIHLTNNVQEMMDVVNAAEARGFASSFVLMIGTNVAERTQELKKAKKFFSKR</sequence>
<protein>
    <submittedName>
        <fullName evidence="1">Uncharacterized protein</fullName>
    </submittedName>
</protein>
<accession>A0A0G0Z1Z5</accession>
<comment type="caution">
    <text evidence="1">The sequence shown here is derived from an EMBL/GenBank/DDBJ whole genome shotgun (WGS) entry which is preliminary data.</text>
</comment>
<dbReference type="Proteomes" id="UP000034544">
    <property type="component" value="Unassembled WGS sequence"/>
</dbReference>
<evidence type="ECO:0000313" key="2">
    <source>
        <dbReference type="Proteomes" id="UP000034544"/>
    </source>
</evidence>
<evidence type="ECO:0000313" key="1">
    <source>
        <dbReference type="EMBL" id="KKS06913.1"/>
    </source>
</evidence>
<reference evidence="1 2" key="1">
    <citation type="journal article" date="2015" name="Nature">
        <title>rRNA introns, odd ribosomes, and small enigmatic genomes across a large radiation of phyla.</title>
        <authorList>
            <person name="Brown C.T."/>
            <person name="Hug L.A."/>
            <person name="Thomas B.C."/>
            <person name="Sharon I."/>
            <person name="Castelle C.J."/>
            <person name="Singh A."/>
            <person name="Wilkins M.J."/>
            <person name="Williams K.H."/>
            <person name="Banfield J.F."/>
        </authorList>
    </citation>
    <scope>NUCLEOTIDE SEQUENCE [LARGE SCALE GENOMIC DNA]</scope>
</reference>
<dbReference type="AlphaFoldDB" id="A0A0G0Z1Z5"/>